<keyword evidence="5" id="KW-0812">Transmembrane</keyword>
<accession>A0A843XIP9</accession>
<keyword evidence="2 3" id="KW-0067">ATP-binding</keyword>
<feature type="compositionally biased region" description="Basic and acidic residues" evidence="4">
    <location>
        <begin position="52"/>
        <end position="61"/>
    </location>
</feature>
<comment type="caution">
    <text evidence="7">The sequence shown here is derived from an EMBL/GenBank/DDBJ whole genome shotgun (WGS) entry which is preliminary data.</text>
</comment>
<dbReference type="AlphaFoldDB" id="A0A843XIP9"/>
<dbReference type="InterPro" id="IPR017441">
    <property type="entry name" value="Protein_kinase_ATP_BS"/>
</dbReference>
<dbReference type="InterPro" id="IPR011009">
    <property type="entry name" value="Kinase-like_dom_sf"/>
</dbReference>
<organism evidence="7 8">
    <name type="scientific">Colocasia esculenta</name>
    <name type="common">Wild taro</name>
    <name type="synonym">Arum esculentum</name>
    <dbReference type="NCBI Taxonomy" id="4460"/>
    <lineage>
        <taxon>Eukaryota</taxon>
        <taxon>Viridiplantae</taxon>
        <taxon>Streptophyta</taxon>
        <taxon>Embryophyta</taxon>
        <taxon>Tracheophyta</taxon>
        <taxon>Spermatophyta</taxon>
        <taxon>Magnoliopsida</taxon>
        <taxon>Liliopsida</taxon>
        <taxon>Araceae</taxon>
        <taxon>Aroideae</taxon>
        <taxon>Colocasieae</taxon>
        <taxon>Colocasia</taxon>
    </lineage>
</organism>
<keyword evidence="5" id="KW-0472">Membrane</keyword>
<dbReference type="InterPro" id="IPR000719">
    <property type="entry name" value="Prot_kinase_dom"/>
</dbReference>
<dbReference type="SMR" id="A0A843XIP9"/>
<sequence>MDGGDEGRRESVVLVVIVVLAVLAVSSLLVAFSYYCYIRSKVARQRKSLKRNATEEPERAAGDSAMVGGSGKGGSVGEMQAVVSERGVQVFTFKQLHSATGGFGKGNVVGHGSFGSVYRGVLPDGRKIAVKLMDRGGKQGVEEFKMEVDLLTRLRSPYLLGLLGYCSDSDHRLLVYEYMANGGLQEHLYPNGVRIRDLYRARSVCSVPDFRSNDC</sequence>
<dbReference type="PROSITE" id="PS50011">
    <property type="entry name" value="PROTEIN_KINASE_DOM"/>
    <property type="match status" value="1"/>
</dbReference>
<keyword evidence="8" id="KW-1185">Reference proteome</keyword>
<dbReference type="SUPFAM" id="SSF56112">
    <property type="entry name" value="Protein kinase-like (PK-like)"/>
    <property type="match status" value="1"/>
</dbReference>
<dbReference type="GO" id="GO:0005524">
    <property type="term" value="F:ATP binding"/>
    <property type="evidence" value="ECO:0007669"/>
    <property type="project" value="UniProtKB-UniRule"/>
</dbReference>
<feature type="region of interest" description="Disordered" evidence="4">
    <location>
        <begin position="49"/>
        <end position="71"/>
    </location>
</feature>
<dbReference type="Gene3D" id="3.30.200.20">
    <property type="entry name" value="Phosphorylase Kinase, domain 1"/>
    <property type="match status" value="1"/>
</dbReference>
<keyword evidence="5" id="KW-1133">Transmembrane helix</keyword>
<dbReference type="InterPro" id="IPR001245">
    <property type="entry name" value="Ser-Thr/Tyr_kinase_cat_dom"/>
</dbReference>
<gene>
    <name evidence="7" type="ORF">Taro_052479</name>
</gene>
<dbReference type="GO" id="GO:0004672">
    <property type="term" value="F:protein kinase activity"/>
    <property type="evidence" value="ECO:0007669"/>
    <property type="project" value="InterPro"/>
</dbReference>
<evidence type="ECO:0000256" key="4">
    <source>
        <dbReference type="SAM" id="MobiDB-lite"/>
    </source>
</evidence>
<dbReference type="PANTHER" id="PTHR47989:SF15">
    <property type="entry name" value="SERINE_THREONINE-PROTEIN KINASE PBL7 ISOFORM X1-RELATED"/>
    <property type="match status" value="1"/>
</dbReference>
<keyword evidence="1 3" id="KW-0547">Nucleotide-binding</keyword>
<dbReference type="PROSITE" id="PS00107">
    <property type="entry name" value="PROTEIN_KINASE_ATP"/>
    <property type="match status" value="1"/>
</dbReference>
<reference evidence="7" key="1">
    <citation type="submission" date="2017-07" db="EMBL/GenBank/DDBJ databases">
        <title>Taro Niue Genome Assembly and Annotation.</title>
        <authorList>
            <person name="Atibalentja N."/>
            <person name="Keating K."/>
            <person name="Fields C.J."/>
        </authorList>
    </citation>
    <scope>NUCLEOTIDE SEQUENCE</scope>
    <source>
        <strain evidence="7">Niue_2</strain>
        <tissue evidence="7">Leaf</tissue>
    </source>
</reference>
<proteinExistence type="predicted"/>
<name>A0A843XIP9_COLES</name>
<evidence type="ECO:0000256" key="1">
    <source>
        <dbReference type="ARBA" id="ARBA00022741"/>
    </source>
</evidence>
<dbReference type="OrthoDB" id="4062651at2759"/>
<evidence type="ECO:0000313" key="8">
    <source>
        <dbReference type="Proteomes" id="UP000652761"/>
    </source>
</evidence>
<evidence type="ECO:0000256" key="5">
    <source>
        <dbReference type="SAM" id="Phobius"/>
    </source>
</evidence>
<dbReference type="PANTHER" id="PTHR47989">
    <property type="entry name" value="OS01G0750732 PROTEIN"/>
    <property type="match status" value="1"/>
</dbReference>
<evidence type="ECO:0000256" key="3">
    <source>
        <dbReference type="PROSITE-ProRule" id="PRU10141"/>
    </source>
</evidence>
<dbReference type="FunFam" id="3.30.200.20:FF:000376">
    <property type="entry name" value="Serine/threonine-protein kinase PBS1"/>
    <property type="match status" value="1"/>
</dbReference>
<dbReference type="Pfam" id="PF07714">
    <property type="entry name" value="PK_Tyr_Ser-Thr"/>
    <property type="match status" value="1"/>
</dbReference>
<dbReference type="EMBL" id="NMUH01008939">
    <property type="protein sequence ID" value="MQM19474.1"/>
    <property type="molecule type" value="Genomic_DNA"/>
</dbReference>
<dbReference type="Proteomes" id="UP000652761">
    <property type="component" value="Unassembled WGS sequence"/>
</dbReference>
<evidence type="ECO:0000313" key="7">
    <source>
        <dbReference type="EMBL" id="MQM19474.1"/>
    </source>
</evidence>
<protein>
    <recommendedName>
        <fullName evidence="6">Protein kinase domain-containing protein</fullName>
    </recommendedName>
</protein>
<evidence type="ECO:0000256" key="2">
    <source>
        <dbReference type="ARBA" id="ARBA00022840"/>
    </source>
</evidence>
<feature type="domain" description="Protein kinase" evidence="6">
    <location>
        <begin position="103"/>
        <end position="215"/>
    </location>
</feature>
<feature type="transmembrane region" description="Helical" evidence="5">
    <location>
        <begin position="12"/>
        <end position="37"/>
    </location>
</feature>
<evidence type="ECO:0000259" key="6">
    <source>
        <dbReference type="PROSITE" id="PS50011"/>
    </source>
</evidence>
<feature type="binding site" evidence="3">
    <location>
        <position position="131"/>
    </location>
    <ligand>
        <name>ATP</name>
        <dbReference type="ChEBI" id="CHEBI:30616"/>
    </ligand>
</feature>